<sequence length="229" mass="25193">MCCTEAITRIILFVVNFVCLLVGVALLSIGVIYIVNYTQVTEAIPEDYQTIKYIPITSIVVGAIIFLISFLGCCGTLKSNIFMLTTYASILVVIFLIQVALGVFGLLKINDNNDLKTQVEGQMNSIFLKYNQTKNDTEAVDLIQQSLQCCGTTSSQFWPTAAIPQSCYSEDNQLFEKGCSEVMFNYIVASVKIIAIMAIAVSVTEVLVAILALALSNCIRNNQRKGAYY</sequence>
<reference evidence="8" key="1">
    <citation type="submission" date="2022-01" db="EMBL/GenBank/DDBJ databases">
        <authorList>
            <person name="King R."/>
        </authorList>
    </citation>
    <scope>NUCLEOTIDE SEQUENCE</scope>
</reference>
<dbReference type="PIRSF" id="PIRSF002419">
    <property type="entry name" value="Tetraspanin"/>
    <property type="match status" value="1"/>
</dbReference>
<feature type="transmembrane region" description="Helical" evidence="7">
    <location>
        <begin position="54"/>
        <end position="77"/>
    </location>
</feature>
<evidence type="ECO:0000256" key="7">
    <source>
        <dbReference type="RuleBase" id="RU361218"/>
    </source>
</evidence>
<evidence type="ECO:0000256" key="6">
    <source>
        <dbReference type="PIRSR" id="PIRSR002419-1"/>
    </source>
</evidence>
<comment type="subcellular location">
    <subcellularLocation>
        <location evidence="1 7">Membrane</location>
        <topology evidence="1 7">Multi-pass membrane protein</topology>
    </subcellularLocation>
</comment>
<dbReference type="PRINTS" id="PR00259">
    <property type="entry name" value="TMFOUR"/>
</dbReference>
<dbReference type="PANTHER" id="PTHR19282">
    <property type="entry name" value="TETRASPANIN"/>
    <property type="match status" value="1"/>
</dbReference>
<keyword evidence="6" id="KW-1015">Disulfide bond</keyword>
<organism evidence="8 9">
    <name type="scientific">Ceutorhynchus assimilis</name>
    <name type="common">cabbage seed weevil</name>
    <dbReference type="NCBI Taxonomy" id="467358"/>
    <lineage>
        <taxon>Eukaryota</taxon>
        <taxon>Metazoa</taxon>
        <taxon>Ecdysozoa</taxon>
        <taxon>Arthropoda</taxon>
        <taxon>Hexapoda</taxon>
        <taxon>Insecta</taxon>
        <taxon>Pterygota</taxon>
        <taxon>Neoptera</taxon>
        <taxon>Endopterygota</taxon>
        <taxon>Coleoptera</taxon>
        <taxon>Polyphaga</taxon>
        <taxon>Cucujiformia</taxon>
        <taxon>Curculionidae</taxon>
        <taxon>Ceutorhynchinae</taxon>
        <taxon>Ceutorhynchus</taxon>
    </lineage>
</organism>
<dbReference type="InterPro" id="IPR018499">
    <property type="entry name" value="Tetraspanin/Peripherin"/>
</dbReference>
<keyword evidence="3 7" id="KW-0812">Transmembrane</keyword>
<comment type="similarity">
    <text evidence="2 7">Belongs to the tetraspanin (TM4SF) family.</text>
</comment>
<keyword evidence="9" id="KW-1185">Reference proteome</keyword>
<evidence type="ECO:0000256" key="3">
    <source>
        <dbReference type="ARBA" id="ARBA00022692"/>
    </source>
</evidence>
<keyword evidence="5 7" id="KW-0472">Membrane</keyword>
<gene>
    <name evidence="8" type="ORF">CEUTPL_LOCUS4357</name>
</gene>
<evidence type="ECO:0000256" key="1">
    <source>
        <dbReference type="ARBA" id="ARBA00004141"/>
    </source>
</evidence>
<feature type="disulfide bond" evidence="6">
    <location>
        <begin position="150"/>
        <end position="167"/>
    </location>
</feature>
<accession>A0A9N9MIU6</accession>
<feature type="transmembrane region" description="Helical" evidence="7">
    <location>
        <begin position="12"/>
        <end position="34"/>
    </location>
</feature>
<evidence type="ECO:0000256" key="4">
    <source>
        <dbReference type="ARBA" id="ARBA00022989"/>
    </source>
</evidence>
<evidence type="ECO:0000313" key="8">
    <source>
        <dbReference type="EMBL" id="CAG9763699.1"/>
    </source>
</evidence>
<dbReference type="GO" id="GO:0005886">
    <property type="term" value="C:plasma membrane"/>
    <property type="evidence" value="ECO:0007669"/>
    <property type="project" value="TreeGrafter"/>
</dbReference>
<dbReference type="Gene3D" id="1.10.1450.10">
    <property type="entry name" value="Tetraspanin"/>
    <property type="match status" value="1"/>
</dbReference>
<evidence type="ECO:0000313" key="9">
    <source>
        <dbReference type="Proteomes" id="UP001152799"/>
    </source>
</evidence>
<dbReference type="Pfam" id="PF00335">
    <property type="entry name" value="Tetraspanin"/>
    <property type="match status" value="1"/>
</dbReference>
<evidence type="ECO:0000256" key="2">
    <source>
        <dbReference type="ARBA" id="ARBA00006840"/>
    </source>
</evidence>
<dbReference type="AlphaFoldDB" id="A0A9N9MIU6"/>
<dbReference type="InterPro" id="IPR008952">
    <property type="entry name" value="Tetraspanin_EC2_sf"/>
</dbReference>
<protein>
    <recommendedName>
        <fullName evidence="7">Tetraspanin</fullName>
    </recommendedName>
</protein>
<dbReference type="Proteomes" id="UP001152799">
    <property type="component" value="Chromosome 14"/>
</dbReference>
<evidence type="ECO:0000256" key="5">
    <source>
        <dbReference type="ARBA" id="ARBA00023136"/>
    </source>
</evidence>
<dbReference type="CDD" id="cd03127">
    <property type="entry name" value="tetraspanin_LEL"/>
    <property type="match status" value="1"/>
</dbReference>
<dbReference type="SUPFAM" id="SSF48652">
    <property type="entry name" value="Tetraspanin"/>
    <property type="match status" value="1"/>
</dbReference>
<proteinExistence type="inferred from homology"/>
<name>A0A9N9MIU6_9CUCU</name>
<feature type="transmembrane region" description="Helical" evidence="7">
    <location>
        <begin position="193"/>
        <end position="215"/>
    </location>
</feature>
<keyword evidence="4 7" id="KW-1133">Transmembrane helix</keyword>
<dbReference type="PANTHER" id="PTHR19282:SF521">
    <property type="entry name" value="IP01817P-RELATED"/>
    <property type="match status" value="1"/>
</dbReference>
<dbReference type="InterPro" id="IPR000301">
    <property type="entry name" value="Tetraspanin_animals"/>
</dbReference>
<dbReference type="OrthoDB" id="71600at2759"/>
<feature type="disulfide bond" evidence="6">
    <location>
        <begin position="149"/>
        <end position="179"/>
    </location>
</feature>
<feature type="transmembrane region" description="Helical" evidence="7">
    <location>
        <begin position="84"/>
        <end position="107"/>
    </location>
</feature>
<dbReference type="EMBL" id="OU892290">
    <property type="protein sequence ID" value="CAG9763699.1"/>
    <property type="molecule type" value="Genomic_DNA"/>
</dbReference>